<dbReference type="HOGENOM" id="CLU_1788353_0_0_1"/>
<name>F9XRM5_ZYMTI</name>
<sequence length="145" mass="15630">MQEVWDLEQCIAEDATMASSSFHELAGRAVTSGPWKIRYCVREFRPACRDGNSTARGDGHSTARGDGHSTARGDGHSTARGDGHSTARGLDTLPSFIHALDSIFKPATHARYISLVSPMCLAPSTRATRPSNRTPPRTTSPRIPA</sequence>
<evidence type="ECO:0000256" key="1">
    <source>
        <dbReference type="SAM" id="MobiDB-lite"/>
    </source>
</evidence>
<feature type="region of interest" description="Disordered" evidence="1">
    <location>
        <begin position="123"/>
        <end position="145"/>
    </location>
</feature>
<proteinExistence type="predicted"/>
<organism evidence="2 3">
    <name type="scientific">Zymoseptoria tritici (strain CBS 115943 / IPO323)</name>
    <name type="common">Speckled leaf blotch fungus</name>
    <name type="synonym">Septoria tritici</name>
    <dbReference type="NCBI Taxonomy" id="336722"/>
    <lineage>
        <taxon>Eukaryota</taxon>
        <taxon>Fungi</taxon>
        <taxon>Dikarya</taxon>
        <taxon>Ascomycota</taxon>
        <taxon>Pezizomycotina</taxon>
        <taxon>Dothideomycetes</taxon>
        <taxon>Dothideomycetidae</taxon>
        <taxon>Mycosphaerellales</taxon>
        <taxon>Mycosphaerellaceae</taxon>
        <taxon>Zymoseptoria</taxon>
    </lineage>
</organism>
<reference evidence="2 3" key="1">
    <citation type="journal article" date="2011" name="PLoS Genet.">
        <title>Finished genome of the fungal wheat pathogen Mycosphaerella graminicola reveals dispensome structure, chromosome plasticity, and stealth pathogenesis.</title>
        <authorList>
            <person name="Goodwin S.B."/>
            <person name="Ben M'barek S."/>
            <person name="Dhillon B."/>
            <person name="Wittenberg A.H.J."/>
            <person name="Crane C.F."/>
            <person name="Hane J.K."/>
            <person name="Foster A.J."/>
            <person name="Van der Lee T.A.J."/>
            <person name="Grimwood J."/>
            <person name="Aerts A."/>
            <person name="Antoniw J."/>
            <person name="Bailey A."/>
            <person name="Bluhm B."/>
            <person name="Bowler J."/>
            <person name="Bristow J."/>
            <person name="van der Burgt A."/>
            <person name="Canto-Canche B."/>
            <person name="Churchill A.C.L."/>
            <person name="Conde-Ferraez L."/>
            <person name="Cools H.J."/>
            <person name="Coutinho P.M."/>
            <person name="Csukai M."/>
            <person name="Dehal P."/>
            <person name="De Wit P."/>
            <person name="Donzelli B."/>
            <person name="van de Geest H.C."/>
            <person name="van Ham R.C.H.J."/>
            <person name="Hammond-Kosack K.E."/>
            <person name="Henrissat B."/>
            <person name="Kilian A."/>
            <person name="Kobayashi A.K."/>
            <person name="Koopmann E."/>
            <person name="Kourmpetis Y."/>
            <person name="Kuzniar A."/>
            <person name="Lindquist E."/>
            <person name="Lombard V."/>
            <person name="Maliepaard C."/>
            <person name="Martins N."/>
            <person name="Mehrabi R."/>
            <person name="Nap J.P.H."/>
            <person name="Ponomarenko A."/>
            <person name="Rudd J.J."/>
            <person name="Salamov A."/>
            <person name="Schmutz J."/>
            <person name="Schouten H.J."/>
            <person name="Shapiro H."/>
            <person name="Stergiopoulos I."/>
            <person name="Torriani S.F.F."/>
            <person name="Tu H."/>
            <person name="de Vries R.P."/>
            <person name="Waalwijk C."/>
            <person name="Ware S.B."/>
            <person name="Wiebenga A."/>
            <person name="Zwiers L.-H."/>
            <person name="Oliver R.P."/>
            <person name="Grigoriev I.V."/>
            <person name="Kema G.H.J."/>
        </authorList>
    </citation>
    <scope>NUCLEOTIDE SEQUENCE [LARGE SCALE GENOMIC DNA]</scope>
    <source>
        <strain evidence="3">CBS 115943 / IPO323</strain>
    </source>
</reference>
<evidence type="ECO:0000313" key="3">
    <source>
        <dbReference type="Proteomes" id="UP000008062"/>
    </source>
</evidence>
<dbReference type="GeneID" id="13399480"/>
<feature type="region of interest" description="Disordered" evidence="1">
    <location>
        <begin position="48"/>
        <end position="88"/>
    </location>
</feature>
<dbReference type="KEGG" id="ztr:MYCGRDRAFT_106652"/>
<gene>
    <name evidence="2" type="ORF">MYCGRDRAFT_106652</name>
</gene>
<evidence type="ECO:0000313" key="2">
    <source>
        <dbReference type="EMBL" id="EGP82102.1"/>
    </source>
</evidence>
<dbReference type="EMBL" id="CM001213">
    <property type="protein sequence ID" value="EGP82102.1"/>
    <property type="molecule type" value="Genomic_DNA"/>
</dbReference>
<dbReference type="AlphaFoldDB" id="F9XRM5"/>
<dbReference type="InParanoid" id="F9XRM5"/>
<feature type="compositionally biased region" description="Basic and acidic residues" evidence="1">
    <location>
        <begin position="57"/>
        <end position="85"/>
    </location>
</feature>
<keyword evidence="3" id="KW-1185">Reference proteome</keyword>
<protein>
    <submittedName>
        <fullName evidence="2">Uncharacterized protein</fullName>
    </submittedName>
</protein>
<dbReference type="RefSeq" id="XP_003847126.1">
    <property type="nucleotide sequence ID" value="XM_003847078.1"/>
</dbReference>
<dbReference type="Proteomes" id="UP000008062">
    <property type="component" value="Chromosome 18"/>
</dbReference>
<accession>F9XRM5</accession>